<protein>
    <submittedName>
        <fullName evidence="1">Uncharacterized protein</fullName>
    </submittedName>
</protein>
<dbReference type="Proteomes" id="UP001642464">
    <property type="component" value="Unassembled WGS sequence"/>
</dbReference>
<evidence type="ECO:0000313" key="1">
    <source>
        <dbReference type="EMBL" id="CAK9080032.1"/>
    </source>
</evidence>
<comment type="caution">
    <text evidence="1">The sequence shown here is derived from an EMBL/GenBank/DDBJ whole genome shotgun (WGS) entry which is preliminary data.</text>
</comment>
<dbReference type="EMBL" id="CAXAMM010038683">
    <property type="protein sequence ID" value="CAK9080032.1"/>
    <property type="molecule type" value="Genomic_DNA"/>
</dbReference>
<reference evidence="1 2" key="1">
    <citation type="submission" date="2024-02" db="EMBL/GenBank/DDBJ databases">
        <authorList>
            <person name="Chen Y."/>
            <person name="Shah S."/>
            <person name="Dougan E. K."/>
            <person name="Thang M."/>
            <person name="Chan C."/>
        </authorList>
    </citation>
    <scope>NUCLEOTIDE SEQUENCE [LARGE SCALE GENOMIC DNA]</scope>
</reference>
<name>A0ABP0PWL8_9DINO</name>
<gene>
    <name evidence="1" type="ORF">SCF082_LOCUS38172</name>
</gene>
<evidence type="ECO:0000313" key="2">
    <source>
        <dbReference type="Proteomes" id="UP001642464"/>
    </source>
</evidence>
<proteinExistence type="predicted"/>
<keyword evidence="2" id="KW-1185">Reference proteome</keyword>
<organism evidence="1 2">
    <name type="scientific">Durusdinium trenchii</name>
    <dbReference type="NCBI Taxonomy" id="1381693"/>
    <lineage>
        <taxon>Eukaryota</taxon>
        <taxon>Sar</taxon>
        <taxon>Alveolata</taxon>
        <taxon>Dinophyceae</taxon>
        <taxon>Suessiales</taxon>
        <taxon>Symbiodiniaceae</taxon>
        <taxon>Durusdinium</taxon>
    </lineage>
</organism>
<accession>A0ABP0PWL8</accession>
<sequence length="1019" mass="112955">MQLDNFTVDTIKGWTRSTCVAFIALCMADIDLSDASHHARLQPMQRVLDRAWLLPMHIEMGMSKDDQTFRNLSLSFRGAERQPPNLLQMALRFSKVMDRNAAGASGNTEARLKRVIQEFNSSPGLHVKHQVEGEKERAVLNLIVGSCKEARALMSHHLSFTKWKDSCFSTEQLRTQRWLLGARPKHCMDGLAEILTVTPVAQTMLMELHIKSFNEACRRVKTSARARVRPNSEEFEKMVDFACIFAALRQAARATTSDKSVDGKLMDAFLAKDYWQDVEAAVSTKNGSFRLSALAVWADLIAPPSMPACLQVEASSDAVLVAQEHAADSRFREIKIKLASDCQSMTSYLMDKSKAESKSHVLKVLHEKKQNEIGKSVVDEYMTCSCYIGLIADASLPPEIDTVIRGSAAKQKVGMEKIQVVGWVDLTKVGVLTQKDVNKYATWSEKLLSKNPTGSCVLMAWPLLASAAGCGALRADIRKLEDKLVQHRIEIRPFFLPIDTSALNGNREMPSGYQWSICVLDSTLPAKGTAHRANRGCEKVDKAGVNKFCFSKLWSAQICGMAEAINEQDFVVPGMLASNAVSSAEGRRNYTDLQETSQWLGGTDAPLKILQDLLTGAGANENHTVVVNAILYDGALEKACLKRKISTCSQSEKQPIFTFASKLMKQHLLELWKQSDGPFTDKNPRYKAEIEQDELPKTPEGPTLSLCTMVDGVLVLPRDVRQEWMTDPVRSPEWRQLVQEFDRLFSTPAAAAANAAAASASPTPAANAGSTSTTAVDWQRLFGAPMSSESFQQTFADKIKGKFAWCPELNGYLVQPTEGGGDDEDSGLPVYQLFLEATQDYKLDTNDAFLTYGAGAWLTDSKADQFLENAPSNHRGVLCAFHADSDLAILEENGQDGDRKTLKDIIQQCERAGMIDFELAGHSYSRPAAVMQGQTTDTLEVRPKAQKMIWRPNVIQFNHLRCSNAASFFTVDNLKVGVHFPEAWRLRQYRSENTLGAAKPLWFLNSPLDLAKNTVQRVV</sequence>